<evidence type="ECO:0000313" key="2">
    <source>
        <dbReference type="EMBL" id="RZC65607.1"/>
    </source>
</evidence>
<keyword evidence="3" id="KW-1185">Reference proteome</keyword>
<dbReference type="Proteomes" id="UP000316621">
    <property type="component" value="Chromosome 6"/>
</dbReference>
<dbReference type="Pfam" id="PF23622">
    <property type="entry name" value="LRR_At1g61320_AtMIF1"/>
    <property type="match status" value="1"/>
</dbReference>
<dbReference type="PANTHER" id="PTHR31900:SF30">
    <property type="entry name" value="SUPERFAMILY PROTEIN, PUTATIVE-RELATED"/>
    <property type="match status" value="1"/>
</dbReference>
<dbReference type="Gramene" id="RZC65607">
    <property type="protein sequence ID" value="RZC65607"/>
    <property type="gene ID" value="C5167_009298"/>
</dbReference>
<reference evidence="2 3" key="1">
    <citation type="journal article" date="2018" name="Science">
        <title>The opium poppy genome and morphinan production.</title>
        <authorList>
            <person name="Guo L."/>
            <person name="Winzer T."/>
            <person name="Yang X."/>
            <person name="Li Y."/>
            <person name="Ning Z."/>
            <person name="He Z."/>
            <person name="Teodor R."/>
            <person name="Lu Y."/>
            <person name="Bowser T.A."/>
            <person name="Graham I.A."/>
            <person name="Ye K."/>
        </authorList>
    </citation>
    <scope>NUCLEOTIDE SEQUENCE [LARGE SCALE GENOMIC DNA]</scope>
    <source>
        <strain evidence="3">cv. HN1</strain>
        <tissue evidence="2">Leaves</tissue>
    </source>
</reference>
<feature type="domain" description="F-box" evidence="1">
    <location>
        <begin position="17"/>
        <end position="65"/>
    </location>
</feature>
<name>A0A4Y7JY34_PAPSO</name>
<dbReference type="InterPro" id="IPR050232">
    <property type="entry name" value="FBL13/AtMIF1-like"/>
</dbReference>
<accession>A0A4Y7JY34</accession>
<dbReference type="InterPro" id="IPR032675">
    <property type="entry name" value="LRR_dom_sf"/>
</dbReference>
<sequence length="454" mass="51857">MLSSNHMEAQQNIVENLDRISDLPDNIIHHILSFLLIKDVIRTSFLSKRWRYIWTSVPTLEFDGLVFSPKTKFMNFIDSVLLHRSGPGIQTFSLRFGGYYCDSSHLDSWFLAAANHNVRELSISSHTGEAFELPSCIFTCNSLTVLKLNLYNSVVNLPSIVHLPFLKRLQLTSVTFSEDGWNQIFRNSPMLEDVIMEDCYAENLRPLQISSSSLRNLIIDGLLKEHNYCLLNHEIRVYSPRLLSLKFTGYAEKSIYVENMSSLIDATIDLKFNFGVRAEIDSNYLIKFLEGISHTKVLTLSSSSIEVLCETSTLLGKTFTFSRLNHLKLTAAVNKETVKRVTFVLHSSPKLEFLSIDFFLRRQGINEEESFEPQTTAFEYCVDNLKVVKIKGFRGNENEIALVKSLLENAKILEKMIIVFLKQISANSKLQNQIYLDILLHPRGSPSSEVVCEF</sequence>
<evidence type="ECO:0000259" key="1">
    <source>
        <dbReference type="PROSITE" id="PS50181"/>
    </source>
</evidence>
<dbReference type="Gene3D" id="3.80.10.10">
    <property type="entry name" value="Ribonuclease Inhibitor"/>
    <property type="match status" value="1"/>
</dbReference>
<dbReference type="InterPro" id="IPR006566">
    <property type="entry name" value="FBD"/>
</dbReference>
<dbReference type="Gene3D" id="1.20.1280.50">
    <property type="match status" value="1"/>
</dbReference>
<dbReference type="InterPro" id="IPR001810">
    <property type="entry name" value="F-box_dom"/>
</dbReference>
<dbReference type="Pfam" id="PF00646">
    <property type="entry name" value="F-box"/>
    <property type="match status" value="1"/>
</dbReference>
<dbReference type="InterPro" id="IPR055357">
    <property type="entry name" value="LRR_At1g61320_AtMIF1"/>
</dbReference>
<evidence type="ECO:0000313" key="3">
    <source>
        <dbReference type="Proteomes" id="UP000316621"/>
    </source>
</evidence>
<dbReference type="EMBL" id="CM010720">
    <property type="protein sequence ID" value="RZC65607.1"/>
    <property type="molecule type" value="Genomic_DNA"/>
</dbReference>
<dbReference type="PROSITE" id="PS50181">
    <property type="entry name" value="FBOX"/>
    <property type="match status" value="1"/>
</dbReference>
<protein>
    <recommendedName>
        <fullName evidence="1">F-box domain-containing protein</fullName>
    </recommendedName>
</protein>
<dbReference type="AlphaFoldDB" id="A0A4Y7JY34"/>
<gene>
    <name evidence="2" type="ORF">C5167_009298</name>
</gene>
<dbReference type="OMA" id="TDYERND"/>
<dbReference type="InterPro" id="IPR036047">
    <property type="entry name" value="F-box-like_dom_sf"/>
</dbReference>
<dbReference type="SUPFAM" id="SSF52047">
    <property type="entry name" value="RNI-like"/>
    <property type="match status" value="1"/>
</dbReference>
<dbReference type="SMART" id="SM00579">
    <property type="entry name" value="FBD"/>
    <property type="match status" value="1"/>
</dbReference>
<dbReference type="OrthoDB" id="612216at2759"/>
<dbReference type="CDD" id="cd22160">
    <property type="entry name" value="F-box_AtFBL13-like"/>
    <property type="match status" value="1"/>
</dbReference>
<dbReference type="SMART" id="SM00256">
    <property type="entry name" value="FBOX"/>
    <property type="match status" value="1"/>
</dbReference>
<dbReference type="SUPFAM" id="SSF81383">
    <property type="entry name" value="F-box domain"/>
    <property type="match status" value="1"/>
</dbReference>
<organism evidence="2 3">
    <name type="scientific">Papaver somniferum</name>
    <name type="common">Opium poppy</name>
    <dbReference type="NCBI Taxonomy" id="3469"/>
    <lineage>
        <taxon>Eukaryota</taxon>
        <taxon>Viridiplantae</taxon>
        <taxon>Streptophyta</taxon>
        <taxon>Embryophyta</taxon>
        <taxon>Tracheophyta</taxon>
        <taxon>Spermatophyta</taxon>
        <taxon>Magnoliopsida</taxon>
        <taxon>Ranunculales</taxon>
        <taxon>Papaveraceae</taxon>
        <taxon>Papaveroideae</taxon>
        <taxon>Papaver</taxon>
    </lineage>
</organism>
<proteinExistence type="predicted"/>
<dbReference type="PANTHER" id="PTHR31900">
    <property type="entry name" value="F-BOX/RNI SUPERFAMILY PROTEIN-RELATED"/>
    <property type="match status" value="1"/>
</dbReference>
<dbReference type="InterPro" id="IPR053781">
    <property type="entry name" value="F-box_AtFBL13-like"/>
</dbReference>